<feature type="domain" description="TIR" evidence="3">
    <location>
        <begin position="26"/>
        <end position="167"/>
    </location>
</feature>
<dbReference type="HOGENOM" id="CLU_012668_0_0_9"/>
<dbReference type="eggNOG" id="COG3391">
    <property type="taxonomic scope" value="Bacteria"/>
</dbReference>
<evidence type="ECO:0000259" key="3">
    <source>
        <dbReference type="PROSITE" id="PS50104"/>
    </source>
</evidence>
<feature type="transmembrane region" description="Helical" evidence="2">
    <location>
        <begin position="229"/>
        <end position="251"/>
    </location>
</feature>
<dbReference type="InterPro" id="IPR015943">
    <property type="entry name" value="WD40/YVTN_repeat-like_dom_sf"/>
</dbReference>
<keyword evidence="1" id="KW-0853">WD repeat</keyword>
<reference evidence="4 5" key="1">
    <citation type="submission" date="2013-06" db="EMBL/GenBank/DDBJ databases">
        <authorList>
            <person name="Weinstock G."/>
            <person name="Sodergren E."/>
            <person name="Clifton S."/>
            <person name="Fulton L."/>
            <person name="Fulton B."/>
            <person name="Courtney L."/>
            <person name="Fronick C."/>
            <person name="Harrison M."/>
            <person name="Strong C."/>
            <person name="Farmer C."/>
            <person name="Delahaunty K."/>
            <person name="Markovic C."/>
            <person name="Hall O."/>
            <person name="Minx P."/>
            <person name="Tomlinson C."/>
            <person name="Mitreva M."/>
            <person name="Nelson J."/>
            <person name="Hou S."/>
            <person name="Wollam A."/>
            <person name="Pepin K.H."/>
            <person name="Johnson M."/>
            <person name="Bhonagiri V."/>
            <person name="Nash W.E."/>
            <person name="Warren W."/>
            <person name="Chinwalla A."/>
            <person name="Mardis E.R."/>
            <person name="Wilson R.K."/>
        </authorList>
    </citation>
    <scope>NUCLEOTIDE SEQUENCE [LARGE SCALE GENOMIC DNA]</scope>
    <source>
        <strain evidence="4 5">ATCC 51271</strain>
    </source>
</reference>
<comment type="caution">
    <text evidence="4">The sequence shown here is derived from an EMBL/GenBank/DDBJ whole genome shotgun (WGS) entry which is preliminary data.</text>
</comment>
<dbReference type="SUPFAM" id="SSF50998">
    <property type="entry name" value="Quinoprotein alcohol dehydrogenase-like"/>
    <property type="match status" value="1"/>
</dbReference>
<proteinExistence type="predicted"/>
<evidence type="ECO:0000256" key="1">
    <source>
        <dbReference type="PROSITE-ProRule" id="PRU00221"/>
    </source>
</evidence>
<dbReference type="RefSeq" id="WP_023353588.1">
    <property type="nucleotide sequence ID" value="NZ_KI535366.1"/>
</dbReference>
<dbReference type="InterPro" id="IPR011047">
    <property type="entry name" value="Quinoprotein_ADH-like_sf"/>
</dbReference>
<keyword evidence="5" id="KW-1185">Reference proteome</keyword>
<dbReference type="AlphaFoldDB" id="V2Y5X5"/>
<dbReference type="SMART" id="SM00255">
    <property type="entry name" value="TIR"/>
    <property type="match status" value="1"/>
</dbReference>
<keyword evidence="2" id="KW-1133">Transmembrane helix</keyword>
<gene>
    <name evidence="4" type="ORF">GCWU0000282_000698</name>
</gene>
<evidence type="ECO:0000256" key="2">
    <source>
        <dbReference type="SAM" id="Phobius"/>
    </source>
</evidence>
<keyword evidence="2" id="KW-0812">Transmembrane</keyword>
<feature type="repeat" description="WD" evidence="1">
    <location>
        <begin position="370"/>
        <end position="411"/>
    </location>
</feature>
<dbReference type="OrthoDB" id="89550at2"/>
<dbReference type="Gene3D" id="2.130.10.10">
    <property type="entry name" value="YVTN repeat-like/Quinoprotein amine dehydrogenase"/>
    <property type="match status" value="2"/>
</dbReference>
<dbReference type="SUPFAM" id="SSF52200">
    <property type="entry name" value="Toll/Interleukin receptor TIR domain"/>
    <property type="match status" value="1"/>
</dbReference>
<dbReference type="STRING" id="592026.GCWU0000282_000698"/>
<dbReference type="Pfam" id="PF00400">
    <property type="entry name" value="WD40"/>
    <property type="match status" value="1"/>
</dbReference>
<dbReference type="PANTHER" id="PTHR19879">
    <property type="entry name" value="TRANSCRIPTION INITIATION FACTOR TFIID"/>
    <property type="match status" value="1"/>
</dbReference>
<dbReference type="InterPro" id="IPR036322">
    <property type="entry name" value="WD40_repeat_dom_sf"/>
</dbReference>
<protein>
    <submittedName>
        <fullName evidence="4">WD domain, G-beta repeat protein</fullName>
    </submittedName>
</protein>
<accession>V2Y5X5</accession>
<organism evidence="4 5">
    <name type="scientific">Catonella morbi ATCC 51271</name>
    <dbReference type="NCBI Taxonomy" id="592026"/>
    <lineage>
        <taxon>Bacteria</taxon>
        <taxon>Bacillati</taxon>
        <taxon>Bacillota</taxon>
        <taxon>Clostridia</taxon>
        <taxon>Lachnospirales</taxon>
        <taxon>Lachnospiraceae</taxon>
        <taxon>Catonella</taxon>
    </lineage>
</organism>
<dbReference type="GO" id="GO:0006367">
    <property type="term" value="P:transcription initiation at RNA polymerase II promoter"/>
    <property type="evidence" value="ECO:0007669"/>
    <property type="project" value="TreeGrafter"/>
</dbReference>
<dbReference type="PROSITE" id="PS50294">
    <property type="entry name" value="WD_REPEATS_REGION"/>
    <property type="match status" value="1"/>
</dbReference>
<dbReference type="PANTHER" id="PTHR19879:SF1">
    <property type="entry name" value="CANNONBALL-RELATED"/>
    <property type="match status" value="1"/>
</dbReference>
<dbReference type="Proteomes" id="UP000018227">
    <property type="component" value="Unassembled WGS sequence"/>
</dbReference>
<dbReference type="SMART" id="SM00320">
    <property type="entry name" value="WD40"/>
    <property type="match status" value="2"/>
</dbReference>
<sequence>MDKEQKYEAASDEMKKAGNEYNEKEYKYTAFISYRHVEPDQSIAKQVHQMIETFKAPKEFYQNGKRPAFRVFRDREELAARDLSTSIREALETSRYLIVICSKRTPLSEWCRKEIEIFKSLHGQERIIPVLIEGEPNEAFPVSLKGKESNNEEAAYEILAADLRPVKVLKADFKGYAYLQDNDRQSLKELTKESLSILKTEKYRIMAALLGCAFGDLKQRDKERKNRRILGISILSGTVFLIFGIFMANAYQKAELARKEAVQSNANILMKTSKEFLKEGDYLKGVLVAKEANGMLREDMKYYDSLKAEEEFILNSSIYHSGASTLTTISTKNNLTYMAVSDDEKYVAYGLENNDTAVASVQNGEVLEVFTGHTQQVKLVDFSKDNRYLASSSFDNTCIIYDLEKGEEKVKLEIEGVPMLTRFSEDGSKLFYAVNANNVLVFYTYDTTNWQKQGEFAISEPLKTVDISKDGSEILVVLCSNTEEQITIRNMADGKIVKVIPRINGKDPSQGEYEKPYIYAKYSSDGENLLLLTYSELIKFSLQNNKEVFKKEIMINDLGDLNLIMESDDGKNIILKANPRISVLDGKSGEISDEIYFPNIKMKYFTYNNKTNTIVGFGENGNYSIWRDKTIIESNLNYGGGVPTEFVFLKDGSKILANAHESQTIKIIELKSRVLSENVTARIMANSNDSSHMLLYDGNDLAVSDDDGRTVKKITVDEPSIYALLAASKLCQISNNGRYYAVMFKDYMSDVPHKTLKLYDLSNNKKKKIYINNTASLVYFSDDSKHIFVMDSAEGLSIYDVENLKQVKRYSEIKGDVLNMKLSNDSKILAVNMLSGTAFLYNLETNKQIDEISGEIINVENSGGEITAKGVKKNSIFKWNSNSGLITWDMDDECRQTPQSFDDVHFYNENADIVMIIRNNDIDRKCYVVDFSTGKLKFVLNVALRRYNANGHISPDGKLITIDKDYCEKSGKDSDHWSYEMMTSIYNVLSEGEVSKEVDGILAGRTLSQEEKVRIGITAK</sequence>
<name>V2Y5X5_9FIRM</name>
<dbReference type="Gene3D" id="3.40.50.10140">
    <property type="entry name" value="Toll/interleukin-1 receptor homology (TIR) domain"/>
    <property type="match status" value="1"/>
</dbReference>
<dbReference type="InterPro" id="IPR001680">
    <property type="entry name" value="WD40_rpt"/>
</dbReference>
<keyword evidence="2" id="KW-0472">Membrane</keyword>
<evidence type="ECO:0000313" key="5">
    <source>
        <dbReference type="Proteomes" id="UP000018227"/>
    </source>
</evidence>
<dbReference type="EMBL" id="ACIL03000005">
    <property type="protein sequence ID" value="ESL04348.1"/>
    <property type="molecule type" value="Genomic_DNA"/>
</dbReference>
<dbReference type="SUPFAM" id="SSF50978">
    <property type="entry name" value="WD40 repeat-like"/>
    <property type="match status" value="1"/>
</dbReference>
<dbReference type="InterPro" id="IPR035897">
    <property type="entry name" value="Toll_tir_struct_dom_sf"/>
</dbReference>
<dbReference type="Pfam" id="PF13676">
    <property type="entry name" value="TIR_2"/>
    <property type="match status" value="1"/>
</dbReference>
<dbReference type="PROSITE" id="PS50104">
    <property type="entry name" value="TIR"/>
    <property type="match status" value="1"/>
</dbReference>
<dbReference type="InterPro" id="IPR000157">
    <property type="entry name" value="TIR_dom"/>
</dbReference>
<dbReference type="GO" id="GO:0007165">
    <property type="term" value="P:signal transduction"/>
    <property type="evidence" value="ECO:0007669"/>
    <property type="project" value="InterPro"/>
</dbReference>
<evidence type="ECO:0000313" key="4">
    <source>
        <dbReference type="EMBL" id="ESL04348.1"/>
    </source>
</evidence>
<dbReference type="PROSITE" id="PS50082">
    <property type="entry name" value="WD_REPEATS_2"/>
    <property type="match status" value="1"/>
</dbReference>